<dbReference type="GO" id="GO:0005737">
    <property type="term" value="C:cytoplasm"/>
    <property type="evidence" value="ECO:0007669"/>
    <property type="project" value="TreeGrafter"/>
</dbReference>
<dbReference type="GO" id="GO:0005509">
    <property type="term" value="F:calcium ion binding"/>
    <property type="evidence" value="ECO:0007669"/>
    <property type="project" value="UniProtKB-UniRule"/>
</dbReference>
<dbReference type="PRINTS" id="PR01697">
    <property type="entry name" value="PARVALBUMIN"/>
</dbReference>
<dbReference type="PANTHER" id="PTHR11653">
    <property type="entry name" value="PARVALBUMIN ALPHA"/>
    <property type="match status" value="1"/>
</dbReference>
<keyword evidence="2 7" id="KW-0479">Metal-binding</keyword>
<comment type="function">
    <text evidence="6 8">In muscle, parvalbumin is thought to be involved in relaxation after contraction. It binds two calcium ions.</text>
</comment>
<organism evidence="10 11">
    <name type="scientific">Perca flavescens</name>
    <name type="common">American yellow perch</name>
    <name type="synonym">Morone flavescens</name>
    <dbReference type="NCBI Taxonomy" id="8167"/>
    <lineage>
        <taxon>Eukaryota</taxon>
        <taxon>Metazoa</taxon>
        <taxon>Chordata</taxon>
        <taxon>Craniata</taxon>
        <taxon>Vertebrata</taxon>
        <taxon>Euteleostomi</taxon>
        <taxon>Actinopterygii</taxon>
        <taxon>Neopterygii</taxon>
        <taxon>Teleostei</taxon>
        <taxon>Neoteleostei</taxon>
        <taxon>Acanthomorphata</taxon>
        <taxon>Eupercaria</taxon>
        <taxon>Perciformes</taxon>
        <taxon>Percoidei</taxon>
        <taxon>Percidae</taxon>
        <taxon>Percinae</taxon>
        <taxon>Perca</taxon>
    </lineage>
</organism>
<dbReference type="InterPro" id="IPR018247">
    <property type="entry name" value="EF_Hand_1_Ca_BS"/>
</dbReference>
<protein>
    <recommendedName>
        <fullName evidence="8">Parvalbumin</fullName>
    </recommendedName>
</protein>
<evidence type="ECO:0000259" key="9">
    <source>
        <dbReference type="PROSITE" id="PS50222"/>
    </source>
</evidence>
<evidence type="ECO:0000313" key="11">
    <source>
        <dbReference type="Proteomes" id="UP000295070"/>
    </source>
</evidence>
<reference evidence="10 11" key="1">
    <citation type="submission" date="2019-01" db="EMBL/GenBank/DDBJ databases">
        <title>A chromosome-scale genome assembly of the yellow perch, Perca flavescens.</title>
        <authorList>
            <person name="Feron R."/>
            <person name="Morvezen R."/>
            <person name="Bestin A."/>
            <person name="Haffray P."/>
            <person name="Klopp C."/>
            <person name="Zahm M."/>
            <person name="Cabau C."/>
            <person name="Roques C."/>
            <person name="Donnadieu C."/>
            <person name="Bouchez O."/>
            <person name="Christie M."/>
            <person name="Larson W."/>
            <person name="Guiguen Y."/>
        </authorList>
    </citation>
    <scope>NUCLEOTIDE SEQUENCE [LARGE SCALE GENOMIC DNA]</scope>
    <source>
        <strain evidence="10">YP-PL-M2</strain>
        <tissue evidence="10">Blood</tissue>
    </source>
</reference>
<feature type="binding site" evidence="7">
    <location>
        <position position="52"/>
    </location>
    <ligand>
        <name>Ca(2+)</name>
        <dbReference type="ChEBI" id="CHEBI:29108"/>
        <label>1</label>
    </ligand>
</feature>
<feature type="binding site" evidence="7">
    <location>
        <position position="91"/>
    </location>
    <ligand>
        <name>Ca(2+)</name>
        <dbReference type="ChEBI" id="CHEBI:29108"/>
        <label>2</label>
    </ligand>
</feature>
<sequence length="109" mass="11929">MSLSSILSADAIDSALKDCQAPDSFCPKKFFQLCGLNKKSPQDVKKVFGILDNDASGFVEEEELKFFLQRFSPGARVLTDKETKGFMCACDDDSDGKIGADEFQAMVLS</sequence>
<feature type="binding site" evidence="7">
    <location>
        <position position="97"/>
    </location>
    <ligand>
        <name>Ca(2+)</name>
        <dbReference type="ChEBI" id="CHEBI:29108"/>
        <label>2</label>
    </ligand>
</feature>
<feature type="binding site" evidence="7">
    <location>
        <position position="63"/>
    </location>
    <ligand>
        <name>Ca(2+)</name>
        <dbReference type="ChEBI" id="CHEBI:29108"/>
        <label>1</label>
    </ligand>
</feature>
<dbReference type="SMART" id="SM00054">
    <property type="entry name" value="EFh"/>
    <property type="match status" value="2"/>
</dbReference>
<dbReference type="Gene3D" id="1.10.238.10">
    <property type="entry name" value="EF-hand"/>
    <property type="match status" value="1"/>
</dbReference>
<feature type="binding site" evidence="7">
    <location>
        <position position="58"/>
    </location>
    <ligand>
        <name>Ca(2+)</name>
        <dbReference type="ChEBI" id="CHEBI:29108"/>
        <label>1</label>
    </ligand>
</feature>
<accession>A0A484CLF3</accession>
<dbReference type="InterPro" id="IPR008080">
    <property type="entry name" value="Parvalbumin"/>
</dbReference>
<evidence type="ECO:0000256" key="6">
    <source>
        <dbReference type="ARBA" id="ARBA00025308"/>
    </source>
</evidence>
<comment type="similarity">
    <text evidence="1 8">Belongs to the parvalbumin family.</text>
</comment>
<evidence type="ECO:0000313" key="10">
    <source>
        <dbReference type="EMBL" id="TDH02855.1"/>
    </source>
</evidence>
<evidence type="ECO:0000256" key="1">
    <source>
        <dbReference type="ARBA" id="ARBA00009753"/>
    </source>
</evidence>
<feature type="binding site" evidence="7">
    <location>
        <position position="93"/>
    </location>
    <ligand>
        <name>Ca(2+)</name>
        <dbReference type="ChEBI" id="CHEBI:29108"/>
        <label>2</label>
    </ligand>
</feature>
<comment type="caution">
    <text evidence="10">The sequence shown here is derived from an EMBL/GenBank/DDBJ whole genome shotgun (WGS) entry which is preliminary data.</text>
</comment>
<dbReference type="InterPro" id="IPR011992">
    <property type="entry name" value="EF-hand-dom_pair"/>
</dbReference>
<name>A0A484CLF3_PERFV</name>
<feature type="binding site" evidence="7">
    <location>
        <position position="102"/>
    </location>
    <ligand>
        <name>Ca(2+)</name>
        <dbReference type="ChEBI" id="CHEBI:29108"/>
        <label>2</label>
    </ligand>
</feature>
<keyword evidence="3" id="KW-0677">Repeat</keyword>
<evidence type="ECO:0000256" key="3">
    <source>
        <dbReference type="ARBA" id="ARBA00022737"/>
    </source>
</evidence>
<keyword evidence="11" id="KW-1185">Reference proteome</keyword>
<dbReference type="STRING" id="8167.A0A484CLF3"/>
<dbReference type="PROSITE" id="PS50222">
    <property type="entry name" value="EF_HAND_2"/>
    <property type="match status" value="1"/>
</dbReference>
<evidence type="ECO:0000256" key="5">
    <source>
        <dbReference type="ARBA" id="ARBA00023179"/>
    </source>
</evidence>
<evidence type="ECO:0000256" key="7">
    <source>
        <dbReference type="PIRSR" id="PIRSR608080-1"/>
    </source>
</evidence>
<dbReference type="AlphaFoldDB" id="A0A484CLF3"/>
<feature type="domain" description="EF-hand" evidence="9">
    <location>
        <begin position="39"/>
        <end position="74"/>
    </location>
</feature>
<dbReference type="InterPro" id="IPR002048">
    <property type="entry name" value="EF_hand_dom"/>
</dbReference>
<dbReference type="FunFam" id="1.10.238.10:FF:000060">
    <property type="entry name" value="Parvalbumin, thymic"/>
    <property type="match status" value="1"/>
</dbReference>
<keyword evidence="5" id="KW-0514">Muscle protein</keyword>
<gene>
    <name evidence="10" type="ORF">EPR50_G00156770</name>
</gene>
<proteinExistence type="inferred from homology"/>
<dbReference type="PANTHER" id="PTHR11653:SF4">
    <property type="entry name" value="ONCOMODULIN-2-RELATED"/>
    <property type="match status" value="1"/>
</dbReference>
<feature type="binding site" evidence="7">
    <location>
        <position position="54"/>
    </location>
    <ligand>
        <name>Ca(2+)</name>
        <dbReference type="ChEBI" id="CHEBI:29108"/>
        <label>1</label>
    </ligand>
</feature>
<evidence type="ECO:0000256" key="4">
    <source>
        <dbReference type="ARBA" id="ARBA00022837"/>
    </source>
</evidence>
<dbReference type="SUPFAM" id="SSF47473">
    <property type="entry name" value="EF-hand"/>
    <property type="match status" value="1"/>
</dbReference>
<evidence type="ECO:0000256" key="2">
    <source>
        <dbReference type="ARBA" id="ARBA00022723"/>
    </source>
</evidence>
<dbReference type="Pfam" id="PF13499">
    <property type="entry name" value="EF-hand_7"/>
    <property type="match status" value="1"/>
</dbReference>
<evidence type="ECO:0000256" key="8">
    <source>
        <dbReference type="RuleBase" id="RU368048"/>
    </source>
</evidence>
<dbReference type="Proteomes" id="UP000295070">
    <property type="component" value="Chromosome 15"/>
</dbReference>
<feature type="binding site" evidence="7">
    <location>
        <position position="56"/>
    </location>
    <ligand>
        <name>Ca(2+)</name>
        <dbReference type="ChEBI" id="CHEBI:29108"/>
        <label>1</label>
    </ligand>
</feature>
<keyword evidence="4 7" id="KW-0106">Calcium</keyword>
<dbReference type="CDD" id="cd16255">
    <property type="entry name" value="EFh_parvalbumin_beta"/>
    <property type="match status" value="1"/>
</dbReference>
<dbReference type="EMBL" id="SCKG01000015">
    <property type="protein sequence ID" value="TDH02855.1"/>
    <property type="molecule type" value="Genomic_DNA"/>
</dbReference>
<dbReference type="PROSITE" id="PS00018">
    <property type="entry name" value="EF_HAND_1"/>
    <property type="match status" value="2"/>
</dbReference>
<feature type="binding site" evidence="7">
    <location>
        <position position="95"/>
    </location>
    <ligand>
        <name>Ca(2+)</name>
        <dbReference type="ChEBI" id="CHEBI:29108"/>
        <label>2</label>
    </ligand>
</feature>